<protein>
    <recommendedName>
        <fullName evidence="5">D-alanine--D-alanine ligase</fullName>
        <ecNumber evidence="5">6.3.2.4</ecNumber>
    </recommendedName>
</protein>
<keyword evidence="7 16" id="KW-0436">Ligase</keyword>
<dbReference type="GO" id="GO:0071555">
    <property type="term" value="P:cell wall organization"/>
    <property type="evidence" value="ECO:0007669"/>
    <property type="project" value="UniProtKB-KW"/>
</dbReference>
<evidence type="ECO:0000256" key="3">
    <source>
        <dbReference type="ARBA" id="ARBA00004496"/>
    </source>
</evidence>
<gene>
    <name evidence="16" type="ORF">C0189_02805</name>
</gene>
<proteinExistence type="inferred from homology"/>
<sequence>MKVGITFNLKRSETELDEFDRPITIEAIKSALEARGHKVKLYEATSPLLFYSLTIDKPQFVFNIAEGKYGAYREAFVPAILDELRIPYTGSSVLSLAISMDKVMTKEVLMFHGIPTPKFKVFKVIDSIEIGDLNYPVIVKPIFEGSSIGITSKSICVSDAELKEAIEKAFKKFKRPVMVEEFIEGTEITVGVMGNFPPQVLPPMEIDFSTLSRRELRASPYIQTYKFKTEYSDRANYYLPARLPEHVLQKITEIVKNAFIALRNRDVARFDLRVDKNYNPYVLEVNPLPGLDPEHSDLPRIYKLMGKTYEDLINDILQIAVERHRVETKLSFNHE</sequence>
<dbReference type="EMBL" id="PNIL01000041">
    <property type="protein sequence ID" value="PMP67611.1"/>
    <property type="molecule type" value="Genomic_DNA"/>
</dbReference>
<dbReference type="PANTHER" id="PTHR23132:SF23">
    <property type="entry name" value="D-ALANINE--D-ALANINE LIGASE B"/>
    <property type="match status" value="1"/>
</dbReference>
<comment type="cofactor">
    <cofactor evidence="2">
        <name>Mg(2+)</name>
        <dbReference type="ChEBI" id="CHEBI:18420"/>
    </cofactor>
</comment>
<dbReference type="PANTHER" id="PTHR23132">
    <property type="entry name" value="D-ALANINE--D-ALANINE LIGASE"/>
    <property type="match status" value="1"/>
</dbReference>
<dbReference type="InterPro" id="IPR011095">
    <property type="entry name" value="Dala_Dala_lig_C"/>
</dbReference>
<evidence type="ECO:0000256" key="7">
    <source>
        <dbReference type="ARBA" id="ARBA00022598"/>
    </source>
</evidence>
<dbReference type="PROSITE" id="PS00844">
    <property type="entry name" value="DALA_DALA_LIGASE_2"/>
    <property type="match status" value="1"/>
</dbReference>
<dbReference type="InterPro" id="IPR013815">
    <property type="entry name" value="ATP_grasp_subdomain_1"/>
</dbReference>
<dbReference type="PROSITE" id="PS50975">
    <property type="entry name" value="ATP_GRASP"/>
    <property type="match status" value="1"/>
</dbReference>
<dbReference type="Proteomes" id="UP000237040">
    <property type="component" value="Unassembled WGS sequence"/>
</dbReference>
<comment type="similarity">
    <text evidence="4">Belongs to the D-alanine--D-alanine ligase family.</text>
</comment>
<keyword evidence="10" id="KW-0133">Cell shape</keyword>
<keyword evidence="12" id="KW-0961">Cell wall biogenesis/degradation</keyword>
<dbReference type="InterPro" id="IPR000291">
    <property type="entry name" value="D-Ala_lig_Van_CS"/>
</dbReference>
<comment type="cofactor">
    <cofactor evidence="1">
        <name>Mn(2+)</name>
        <dbReference type="ChEBI" id="CHEBI:29035"/>
    </cofactor>
</comment>
<evidence type="ECO:0000256" key="4">
    <source>
        <dbReference type="ARBA" id="ARBA00010871"/>
    </source>
</evidence>
<evidence type="ECO:0000256" key="11">
    <source>
        <dbReference type="ARBA" id="ARBA00022984"/>
    </source>
</evidence>
<evidence type="ECO:0000256" key="6">
    <source>
        <dbReference type="ARBA" id="ARBA00022490"/>
    </source>
</evidence>
<evidence type="ECO:0000256" key="1">
    <source>
        <dbReference type="ARBA" id="ARBA00001936"/>
    </source>
</evidence>
<evidence type="ECO:0000256" key="10">
    <source>
        <dbReference type="ARBA" id="ARBA00022960"/>
    </source>
</evidence>
<dbReference type="GO" id="GO:0005737">
    <property type="term" value="C:cytoplasm"/>
    <property type="evidence" value="ECO:0007669"/>
    <property type="project" value="UniProtKB-SubCell"/>
</dbReference>
<dbReference type="GO" id="GO:0008360">
    <property type="term" value="P:regulation of cell shape"/>
    <property type="evidence" value="ECO:0007669"/>
    <property type="project" value="UniProtKB-KW"/>
</dbReference>
<comment type="caution">
    <text evidence="16">The sequence shown here is derived from an EMBL/GenBank/DDBJ whole genome shotgun (WGS) entry which is preliminary data.</text>
</comment>
<evidence type="ECO:0000313" key="16">
    <source>
        <dbReference type="EMBL" id="PMP67611.1"/>
    </source>
</evidence>
<dbReference type="GO" id="GO:0005524">
    <property type="term" value="F:ATP binding"/>
    <property type="evidence" value="ECO:0007669"/>
    <property type="project" value="UniProtKB-UniRule"/>
</dbReference>
<evidence type="ECO:0000259" key="15">
    <source>
        <dbReference type="PROSITE" id="PS50975"/>
    </source>
</evidence>
<keyword evidence="6" id="KW-0963">Cytoplasm</keyword>
<dbReference type="AlphaFoldDB" id="A0A2J6WEL5"/>
<dbReference type="GO" id="GO:0009252">
    <property type="term" value="P:peptidoglycan biosynthetic process"/>
    <property type="evidence" value="ECO:0007669"/>
    <property type="project" value="UniProtKB-KW"/>
</dbReference>
<dbReference type="EC" id="6.3.2.4" evidence="5"/>
<evidence type="ECO:0000256" key="14">
    <source>
        <dbReference type="PROSITE-ProRule" id="PRU00409"/>
    </source>
</evidence>
<keyword evidence="11" id="KW-0573">Peptidoglycan synthesis</keyword>
<dbReference type="SUPFAM" id="SSF56059">
    <property type="entry name" value="Glutathione synthetase ATP-binding domain-like"/>
    <property type="match status" value="1"/>
</dbReference>
<comment type="subcellular location">
    <subcellularLocation>
        <location evidence="3">Cytoplasm</location>
    </subcellularLocation>
</comment>
<organism evidence="16 17">
    <name type="scientific">Caldisericum exile</name>
    <dbReference type="NCBI Taxonomy" id="693075"/>
    <lineage>
        <taxon>Bacteria</taxon>
        <taxon>Pseudomonadati</taxon>
        <taxon>Caldisericota/Cryosericota group</taxon>
        <taxon>Caldisericota</taxon>
        <taxon>Caldisericia</taxon>
        <taxon>Caldisericales</taxon>
        <taxon>Caldisericaceae</taxon>
        <taxon>Caldisericum</taxon>
    </lineage>
</organism>
<dbReference type="Gene3D" id="3.30.470.20">
    <property type="entry name" value="ATP-grasp fold, B domain"/>
    <property type="match status" value="1"/>
</dbReference>
<dbReference type="InterPro" id="IPR016185">
    <property type="entry name" value="PreATP-grasp_dom_sf"/>
</dbReference>
<evidence type="ECO:0000256" key="5">
    <source>
        <dbReference type="ARBA" id="ARBA00012216"/>
    </source>
</evidence>
<name>A0A2J6WEL5_9BACT</name>
<evidence type="ECO:0000256" key="12">
    <source>
        <dbReference type="ARBA" id="ARBA00023316"/>
    </source>
</evidence>
<keyword evidence="8 14" id="KW-0547">Nucleotide-binding</keyword>
<comment type="catalytic activity">
    <reaction evidence="13">
        <text>2 D-alanine + ATP = D-alanyl-D-alanine + ADP + phosphate + H(+)</text>
        <dbReference type="Rhea" id="RHEA:11224"/>
        <dbReference type="ChEBI" id="CHEBI:15378"/>
        <dbReference type="ChEBI" id="CHEBI:30616"/>
        <dbReference type="ChEBI" id="CHEBI:43474"/>
        <dbReference type="ChEBI" id="CHEBI:57416"/>
        <dbReference type="ChEBI" id="CHEBI:57822"/>
        <dbReference type="ChEBI" id="CHEBI:456216"/>
        <dbReference type="EC" id="6.3.2.4"/>
    </reaction>
</comment>
<keyword evidence="9 14" id="KW-0067">ATP-binding</keyword>
<dbReference type="SUPFAM" id="SSF52440">
    <property type="entry name" value="PreATP-grasp domain"/>
    <property type="match status" value="1"/>
</dbReference>
<dbReference type="Gene3D" id="3.30.1490.20">
    <property type="entry name" value="ATP-grasp fold, A domain"/>
    <property type="match status" value="1"/>
</dbReference>
<evidence type="ECO:0000256" key="13">
    <source>
        <dbReference type="ARBA" id="ARBA00047614"/>
    </source>
</evidence>
<evidence type="ECO:0000256" key="2">
    <source>
        <dbReference type="ARBA" id="ARBA00001946"/>
    </source>
</evidence>
<dbReference type="GO" id="GO:0008716">
    <property type="term" value="F:D-alanine-D-alanine ligase activity"/>
    <property type="evidence" value="ECO:0007669"/>
    <property type="project" value="UniProtKB-EC"/>
</dbReference>
<reference evidence="16 17" key="1">
    <citation type="submission" date="2018-01" db="EMBL/GenBank/DDBJ databases">
        <title>Metagenomic assembled genomes from two thermal pools in the Uzon Caldera, Kamchatka, Russia.</title>
        <authorList>
            <person name="Wilkins L."/>
            <person name="Ettinger C."/>
        </authorList>
    </citation>
    <scope>NUCLEOTIDE SEQUENCE [LARGE SCALE GENOMIC DNA]</scope>
    <source>
        <strain evidence="16">ZAV-07</strain>
    </source>
</reference>
<accession>A0A2J6WEL5</accession>
<dbReference type="Gene3D" id="3.40.50.20">
    <property type="match status" value="1"/>
</dbReference>
<feature type="domain" description="ATP-grasp" evidence="15">
    <location>
        <begin position="106"/>
        <end position="318"/>
    </location>
</feature>
<dbReference type="GO" id="GO:0046872">
    <property type="term" value="F:metal ion binding"/>
    <property type="evidence" value="ECO:0007669"/>
    <property type="project" value="InterPro"/>
</dbReference>
<evidence type="ECO:0000313" key="17">
    <source>
        <dbReference type="Proteomes" id="UP000237040"/>
    </source>
</evidence>
<dbReference type="Pfam" id="PF07478">
    <property type="entry name" value="Dala_Dala_lig_C"/>
    <property type="match status" value="1"/>
</dbReference>
<evidence type="ECO:0000256" key="8">
    <source>
        <dbReference type="ARBA" id="ARBA00022741"/>
    </source>
</evidence>
<evidence type="ECO:0000256" key="9">
    <source>
        <dbReference type="ARBA" id="ARBA00022840"/>
    </source>
</evidence>
<dbReference type="InterPro" id="IPR011761">
    <property type="entry name" value="ATP-grasp"/>
</dbReference>
<dbReference type="RefSeq" id="WP_424586984.1">
    <property type="nucleotide sequence ID" value="NZ_JBNATC010000038.1"/>
</dbReference>